<dbReference type="Proteomes" id="UP001139353">
    <property type="component" value="Unassembled WGS sequence"/>
</dbReference>
<sequence length="88" mass="8735">MIQTLIALLIVLGAAGYSVWKLAPAALRHKLAAQSGTLARATGASPETARRIEIKALDAAANAGGCGSCGPCKGCATGQAKDDEAAQA</sequence>
<name>A0A9X1YK23_9BURK</name>
<gene>
    <name evidence="1" type="ORF">LPC04_19800</name>
</gene>
<accession>A0A9X1YK23</accession>
<comment type="caution">
    <text evidence="1">The sequence shown here is derived from an EMBL/GenBank/DDBJ whole genome shotgun (WGS) entry which is preliminary data.</text>
</comment>
<dbReference type="EMBL" id="JAJLJH010000006">
    <property type="protein sequence ID" value="MCK9687954.1"/>
    <property type="molecule type" value="Genomic_DNA"/>
</dbReference>
<protein>
    <submittedName>
        <fullName evidence="1">Uncharacterized protein</fullName>
    </submittedName>
</protein>
<reference evidence="1" key="1">
    <citation type="submission" date="2021-11" db="EMBL/GenBank/DDBJ databases">
        <title>BS-T2-15 a new species belonging to the Comamonadaceae family isolated from the soil of a French oak forest.</title>
        <authorList>
            <person name="Mieszkin S."/>
            <person name="Alain K."/>
        </authorList>
    </citation>
    <scope>NUCLEOTIDE SEQUENCE</scope>
    <source>
        <strain evidence="1">BS-T2-15</strain>
    </source>
</reference>
<dbReference type="AlphaFoldDB" id="A0A9X1YK23"/>
<evidence type="ECO:0000313" key="1">
    <source>
        <dbReference type="EMBL" id="MCK9687954.1"/>
    </source>
</evidence>
<dbReference type="Pfam" id="PF20228">
    <property type="entry name" value="DUF6587"/>
    <property type="match status" value="1"/>
</dbReference>
<evidence type="ECO:0000313" key="2">
    <source>
        <dbReference type="Proteomes" id="UP001139353"/>
    </source>
</evidence>
<dbReference type="RefSeq" id="WP_275683997.1">
    <property type="nucleotide sequence ID" value="NZ_JAJLJH010000006.1"/>
</dbReference>
<keyword evidence="2" id="KW-1185">Reference proteome</keyword>
<proteinExistence type="predicted"/>
<dbReference type="InterPro" id="IPR046494">
    <property type="entry name" value="DUF6587"/>
</dbReference>
<organism evidence="1 2">
    <name type="scientific">Scleromatobacter humisilvae</name>
    <dbReference type="NCBI Taxonomy" id="2897159"/>
    <lineage>
        <taxon>Bacteria</taxon>
        <taxon>Pseudomonadati</taxon>
        <taxon>Pseudomonadota</taxon>
        <taxon>Betaproteobacteria</taxon>
        <taxon>Burkholderiales</taxon>
        <taxon>Sphaerotilaceae</taxon>
        <taxon>Scleromatobacter</taxon>
    </lineage>
</organism>